<evidence type="ECO:0000313" key="3">
    <source>
        <dbReference type="Proteomes" id="UP000663193"/>
    </source>
</evidence>
<evidence type="ECO:0000313" key="2">
    <source>
        <dbReference type="EMBL" id="QRC98941.1"/>
    </source>
</evidence>
<gene>
    <name evidence="2" type="ORF">JI435_412820</name>
</gene>
<organism evidence="2 3">
    <name type="scientific">Phaeosphaeria nodorum (strain SN15 / ATCC MYA-4574 / FGSC 10173)</name>
    <name type="common">Glume blotch fungus</name>
    <name type="synonym">Parastagonospora nodorum</name>
    <dbReference type="NCBI Taxonomy" id="321614"/>
    <lineage>
        <taxon>Eukaryota</taxon>
        <taxon>Fungi</taxon>
        <taxon>Dikarya</taxon>
        <taxon>Ascomycota</taxon>
        <taxon>Pezizomycotina</taxon>
        <taxon>Dothideomycetes</taxon>
        <taxon>Pleosporomycetidae</taxon>
        <taxon>Pleosporales</taxon>
        <taxon>Pleosporineae</taxon>
        <taxon>Phaeosphaeriaceae</taxon>
        <taxon>Parastagonospora</taxon>
    </lineage>
</organism>
<feature type="region of interest" description="Disordered" evidence="1">
    <location>
        <begin position="132"/>
        <end position="151"/>
    </location>
</feature>
<sequence length="230" mass="25434">MSTFYGVLDPTMIANHLIAPLCSPPALRQASHPTPVLSATFVLQPAPAYSPLLLSLRLCCDKTLFQICQGHWTTVAGLGHQATRLSIRHSGPLLFHSVIAFTPKSRTLLDLLHFAGPRNRLRSVRGTLLRPRHAAPGLPPQLDPSPSRPAQQAATFGSYVRTPCANLTLFASRRVSSLEPTLYLWRTHPLEVVHLHRPLPQSRPSPDLRRPRLELQSHCPGRILGCSVFQ</sequence>
<accession>A0A7U2I3X8</accession>
<reference evidence="3" key="1">
    <citation type="journal article" date="2021" name="BMC Genomics">
        <title>Chromosome-level genome assembly and manually-curated proteome of model necrotroph Parastagonospora nodorum Sn15 reveals a genome-wide trove of candidate effector homologs, and redundancy of virulence-related functions within an accessory chromosome.</title>
        <authorList>
            <person name="Bertazzoni S."/>
            <person name="Jones D.A.B."/>
            <person name="Phan H.T."/>
            <person name="Tan K.-C."/>
            <person name="Hane J.K."/>
        </authorList>
    </citation>
    <scope>NUCLEOTIDE SEQUENCE [LARGE SCALE GENOMIC DNA]</scope>
    <source>
        <strain evidence="3">SN15 / ATCC MYA-4574 / FGSC 10173)</strain>
    </source>
</reference>
<evidence type="ECO:0000256" key="1">
    <source>
        <dbReference type="SAM" id="MobiDB-lite"/>
    </source>
</evidence>
<keyword evidence="3" id="KW-1185">Reference proteome</keyword>
<feature type="compositionally biased region" description="Pro residues" evidence="1">
    <location>
        <begin position="137"/>
        <end position="147"/>
    </location>
</feature>
<proteinExistence type="predicted"/>
<protein>
    <submittedName>
        <fullName evidence="2">Uncharacterized protein</fullName>
    </submittedName>
</protein>
<name>A0A7U2I3X8_PHANO</name>
<dbReference type="EMBL" id="CP069031">
    <property type="protein sequence ID" value="QRC98941.1"/>
    <property type="molecule type" value="Genomic_DNA"/>
</dbReference>
<dbReference type="Proteomes" id="UP000663193">
    <property type="component" value="Chromosome 9"/>
</dbReference>
<dbReference type="AlphaFoldDB" id="A0A7U2I3X8"/>
<dbReference type="VEuPathDB" id="FungiDB:JI435_412820"/>